<dbReference type="InterPro" id="IPR011740">
    <property type="entry name" value="DUF2460"/>
</dbReference>
<sequence length="201" mass="22585">MAFFDELFPEGISRDAQGGPRFLNSKAYSSAGQRITNREAKYPLHEWTIAQPTREGEEFEQLRSFFYVVGGDADAFRFQDPADHEADLGRTNCTLIAGNVYQLNRLYTYGSRTFVRPIFKPVAGVSVWRNRAGVWSQAVAVVDLSTGRATIDGHVAGDAYAWQGEFHVPVAFKDPAAVWKFLGGPEMWTEWSGIELEEIRL</sequence>
<dbReference type="Proteomes" id="UP000029567">
    <property type="component" value="Unassembled WGS sequence"/>
</dbReference>
<dbReference type="Pfam" id="PF09343">
    <property type="entry name" value="DUF2460"/>
    <property type="match status" value="1"/>
</dbReference>
<feature type="domain" description="DUF2460" evidence="1">
    <location>
        <begin position="7"/>
        <end position="175"/>
    </location>
</feature>
<organism evidence="2 3">
    <name type="scientific">Comamonas thiooxydans</name>
    <dbReference type="NCBI Taxonomy" id="363952"/>
    <lineage>
        <taxon>Bacteria</taxon>
        <taxon>Pseudomonadati</taxon>
        <taxon>Pseudomonadota</taxon>
        <taxon>Betaproteobacteria</taxon>
        <taxon>Burkholderiales</taxon>
        <taxon>Comamonadaceae</taxon>
        <taxon>Comamonas</taxon>
    </lineage>
</organism>
<reference evidence="2 3" key="1">
    <citation type="submission" date="2013-09" db="EMBL/GenBank/DDBJ databases">
        <title>High correlation between genotypes and phenotypes of environmental bacteria Comamonas testosteroni strains.</title>
        <authorList>
            <person name="Liu L."/>
            <person name="Zhu W."/>
            <person name="Xia X."/>
            <person name="Xu B."/>
            <person name="Luo M."/>
            <person name="Wang G."/>
        </authorList>
    </citation>
    <scope>NUCLEOTIDE SEQUENCE [LARGE SCALE GENOMIC DNA]</scope>
    <source>
        <strain evidence="2 3">JL14</strain>
    </source>
</reference>
<dbReference type="RefSeq" id="WP_034380342.1">
    <property type="nucleotide sequence ID" value="NZ_AWTN01000095.1"/>
</dbReference>
<proteinExistence type="predicted"/>
<dbReference type="AlphaFoldDB" id="A0A0E3BFF5"/>
<evidence type="ECO:0000313" key="2">
    <source>
        <dbReference type="EMBL" id="KGG90850.1"/>
    </source>
</evidence>
<name>A0A0E3BFF5_9BURK</name>
<protein>
    <recommendedName>
        <fullName evidence="1">DUF2460 domain-containing protein</fullName>
    </recommendedName>
</protein>
<gene>
    <name evidence="2" type="ORF">P245_15500</name>
</gene>
<evidence type="ECO:0000313" key="3">
    <source>
        <dbReference type="Proteomes" id="UP000029567"/>
    </source>
</evidence>
<evidence type="ECO:0000259" key="1">
    <source>
        <dbReference type="Pfam" id="PF09343"/>
    </source>
</evidence>
<dbReference type="EMBL" id="AWTN01000095">
    <property type="protein sequence ID" value="KGG90850.1"/>
    <property type="molecule type" value="Genomic_DNA"/>
</dbReference>
<comment type="caution">
    <text evidence="2">The sequence shown here is derived from an EMBL/GenBank/DDBJ whole genome shotgun (WGS) entry which is preliminary data.</text>
</comment>
<accession>A0A0E3BFF5</accession>